<dbReference type="GO" id="GO:0005886">
    <property type="term" value="C:plasma membrane"/>
    <property type="evidence" value="ECO:0007669"/>
    <property type="project" value="UniProtKB-SubCell"/>
</dbReference>
<dbReference type="SMART" id="SM00283">
    <property type="entry name" value="MA"/>
    <property type="match status" value="1"/>
</dbReference>
<dbReference type="EMBL" id="VHSH01000007">
    <property type="protein sequence ID" value="TQV77864.1"/>
    <property type="molecule type" value="Genomic_DNA"/>
</dbReference>
<keyword evidence="18" id="KW-1185">Reference proteome</keyword>
<dbReference type="CDD" id="cd11386">
    <property type="entry name" value="MCP_signal"/>
    <property type="match status" value="1"/>
</dbReference>
<dbReference type="InterPro" id="IPR004089">
    <property type="entry name" value="MCPsignal_dom"/>
</dbReference>
<feature type="region of interest" description="Disordered" evidence="12">
    <location>
        <begin position="396"/>
        <end position="418"/>
    </location>
</feature>
<evidence type="ECO:0000313" key="17">
    <source>
        <dbReference type="EMBL" id="TQV77864.1"/>
    </source>
</evidence>
<evidence type="ECO:0000256" key="8">
    <source>
        <dbReference type="ARBA" id="ARBA00023224"/>
    </source>
</evidence>
<evidence type="ECO:0000256" key="9">
    <source>
        <dbReference type="ARBA" id="ARBA00029447"/>
    </source>
</evidence>
<dbReference type="Gene3D" id="1.10.8.500">
    <property type="entry name" value="HAMP domain in histidine kinase"/>
    <property type="match status" value="1"/>
</dbReference>
<feature type="compositionally biased region" description="Low complexity" evidence="12">
    <location>
        <begin position="396"/>
        <end position="410"/>
    </location>
</feature>
<dbReference type="GO" id="GO:0006935">
    <property type="term" value="P:chemotaxis"/>
    <property type="evidence" value="ECO:0007669"/>
    <property type="project" value="UniProtKB-KW"/>
</dbReference>
<feature type="coiled-coil region" evidence="11">
    <location>
        <begin position="347"/>
        <end position="374"/>
    </location>
</feature>
<evidence type="ECO:0000256" key="3">
    <source>
        <dbReference type="ARBA" id="ARBA00022500"/>
    </source>
</evidence>
<dbReference type="Pfam" id="PF02743">
    <property type="entry name" value="dCache_1"/>
    <property type="match status" value="1"/>
</dbReference>
<evidence type="ECO:0000256" key="10">
    <source>
        <dbReference type="PROSITE-ProRule" id="PRU00284"/>
    </source>
</evidence>
<comment type="caution">
    <text evidence="17">The sequence shown here is derived from an EMBL/GenBank/DDBJ whole genome shotgun (WGS) entry which is preliminary data.</text>
</comment>
<reference evidence="17 18" key="1">
    <citation type="submission" date="2019-06" db="EMBL/GenBank/DDBJ databases">
        <title>Whole genome sequence for Rhodospirillaceae sp. R148.</title>
        <authorList>
            <person name="Wang G."/>
        </authorList>
    </citation>
    <scope>NUCLEOTIDE SEQUENCE [LARGE SCALE GENOMIC DNA]</scope>
    <source>
        <strain evidence="17 18">R148</strain>
    </source>
</reference>
<name>A0A545TKW5_9PROT</name>
<dbReference type="SMART" id="SM00304">
    <property type="entry name" value="HAMP"/>
    <property type="match status" value="1"/>
</dbReference>
<dbReference type="Pfam" id="PF00672">
    <property type="entry name" value="HAMP"/>
    <property type="match status" value="1"/>
</dbReference>
<evidence type="ECO:0000256" key="12">
    <source>
        <dbReference type="SAM" id="MobiDB-lite"/>
    </source>
</evidence>
<dbReference type="PROSITE" id="PS50885">
    <property type="entry name" value="HAMP"/>
    <property type="match status" value="1"/>
</dbReference>
<dbReference type="InterPro" id="IPR000727">
    <property type="entry name" value="T_SNARE_dom"/>
</dbReference>
<feature type="transmembrane region" description="Helical" evidence="13">
    <location>
        <begin position="282"/>
        <end position="301"/>
    </location>
</feature>
<evidence type="ECO:0000256" key="4">
    <source>
        <dbReference type="ARBA" id="ARBA00022519"/>
    </source>
</evidence>
<gene>
    <name evidence="17" type="ORF">FKG95_20145</name>
</gene>
<dbReference type="PANTHER" id="PTHR32089:SF112">
    <property type="entry name" value="LYSOZYME-LIKE PROTEIN-RELATED"/>
    <property type="match status" value="1"/>
</dbReference>
<dbReference type="Gene3D" id="3.30.450.20">
    <property type="entry name" value="PAS domain"/>
    <property type="match status" value="2"/>
</dbReference>
<dbReference type="SUPFAM" id="SSF58104">
    <property type="entry name" value="Methyl-accepting chemotaxis protein (MCP) signaling domain"/>
    <property type="match status" value="1"/>
</dbReference>
<organism evidence="17 18">
    <name type="scientific">Denitrobaculum tricleocarpae</name>
    <dbReference type="NCBI Taxonomy" id="2591009"/>
    <lineage>
        <taxon>Bacteria</taxon>
        <taxon>Pseudomonadati</taxon>
        <taxon>Pseudomonadota</taxon>
        <taxon>Alphaproteobacteria</taxon>
        <taxon>Rhodospirillales</taxon>
        <taxon>Rhodospirillaceae</taxon>
        <taxon>Denitrobaculum</taxon>
    </lineage>
</organism>
<evidence type="ECO:0000259" key="14">
    <source>
        <dbReference type="PROSITE" id="PS50111"/>
    </source>
</evidence>
<evidence type="ECO:0000256" key="11">
    <source>
        <dbReference type="SAM" id="Coils"/>
    </source>
</evidence>
<sequence length="648" mass="69336">MKARTKIILSVFTFFFAVIVAITALSYKNFSASSQNMKHNELDVTARAVAQAVSVKMAGYFGSLELASRQFNNAASLEGDERFAYRETILKDLLENTGALESYYGFKDGSTYTTKGLIPDFNEKALQREWYQRIHGGEERIVTTPYVSSAGFLIMAVGVPLLEGQAITGTLCINLKLTEITDFTRDLLDFENIILTRADGYIMAHQNPDLIGQKLWDVIPGLEKHSAETESTRLQFEIEDEGYDGSLSVIEDLGWKVWVFEKQSTIQADSTANFYASSAQSGVALILSAVMIGLLVSYLVFKPMAGMTGAMQRLADGDLEVEVPAQGRTDELGEMATAVQVFKDNAIKIKQLDAEQAQAEVRAKEQKAREMNALADGFEQSVGTVVETVSTSSKSMQSSAQTMSSTADQALSQSQSVANTSEQASANVQTVAAATEELTASINEIGRQVTDAASTANRAVDNAGETSRTIQGLVDSAQKIGDVVNLITDIAEQTNLLALNATIEAARAGDAGKGFAVVASEVKSLANQTAKATEEISQQISGIQDSTKDAATSVEGIGKIISNINEVTTNIAAAVEEQSAATEEIARNVQEAATRTQQVSSNITSVSQAASDTGTAANEILGGAEEMSQQSVALKQEVDAFLKQVRSA</sequence>
<dbReference type="Gene3D" id="1.10.287.950">
    <property type="entry name" value="Methyl-accepting chemotaxis protein"/>
    <property type="match status" value="1"/>
</dbReference>
<dbReference type="PANTHER" id="PTHR32089">
    <property type="entry name" value="METHYL-ACCEPTING CHEMOTAXIS PROTEIN MCPB"/>
    <property type="match status" value="1"/>
</dbReference>
<dbReference type="CDD" id="cd18773">
    <property type="entry name" value="PDC1_HK_sensor"/>
    <property type="match status" value="1"/>
</dbReference>
<evidence type="ECO:0000313" key="18">
    <source>
        <dbReference type="Proteomes" id="UP000315252"/>
    </source>
</evidence>
<dbReference type="Proteomes" id="UP000315252">
    <property type="component" value="Unassembled WGS sequence"/>
</dbReference>
<dbReference type="CDD" id="cd06225">
    <property type="entry name" value="HAMP"/>
    <property type="match status" value="1"/>
</dbReference>
<evidence type="ECO:0000256" key="2">
    <source>
        <dbReference type="ARBA" id="ARBA00022475"/>
    </source>
</evidence>
<keyword evidence="7 13" id="KW-0472">Membrane</keyword>
<dbReference type="InterPro" id="IPR003660">
    <property type="entry name" value="HAMP_dom"/>
</dbReference>
<evidence type="ECO:0000256" key="1">
    <source>
        <dbReference type="ARBA" id="ARBA00004429"/>
    </source>
</evidence>
<keyword evidence="3" id="KW-0145">Chemotaxis</keyword>
<accession>A0A545TKW5</accession>
<feature type="transmembrane region" description="Helical" evidence="13">
    <location>
        <begin position="7"/>
        <end position="27"/>
    </location>
</feature>
<keyword evidence="8 10" id="KW-0807">Transducer</keyword>
<keyword evidence="6 13" id="KW-1133">Transmembrane helix</keyword>
<comment type="subcellular location">
    <subcellularLocation>
        <location evidence="1">Cell inner membrane</location>
        <topology evidence="1">Multi-pass membrane protein</topology>
    </subcellularLocation>
</comment>
<keyword evidence="5 13" id="KW-0812">Transmembrane</keyword>
<evidence type="ECO:0000256" key="13">
    <source>
        <dbReference type="SAM" id="Phobius"/>
    </source>
</evidence>
<evidence type="ECO:0000256" key="5">
    <source>
        <dbReference type="ARBA" id="ARBA00022692"/>
    </source>
</evidence>
<dbReference type="RefSeq" id="WP_142898207.1">
    <property type="nucleotide sequence ID" value="NZ_ML660058.1"/>
</dbReference>
<feature type="domain" description="Methyl-accepting transducer" evidence="14">
    <location>
        <begin position="392"/>
        <end position="614"/>
    </location>
</feature>
<keyword evidence="4" id="KW-0997">Cell inner membrane</keyword>
<dbReference type="GO" id="GO:0007165">
    <property type="term" value="P:signal transduction"/>
    <property type="evidence" value="ECO:0007669"/>
    <property type="project" value="UniProtKB-KW"/>
</dbReference>
<dbReference type="PROSITE" id="PS50192">
    <property type="entry name" value="T_SNARE"/>
    <property type="match status" value="1"/>
</dbReference>
<dbReference type="OrthoDB" id="7293398at2"/>
<dbReference type="AlphaFoldDB" id="A0A545TKW5"/>
<feature type="domain" description="T-SNARE coiled-coil homology" evidence="15">
    <location>
        <begin position="544"/>
        <end position="606"/>
    </location>
</feature>
<protein>
    <submittedName>
        <fullName evidence="17">HAMP domain-containing protein</fullName>
    </submittedName>
</protein>
<dbReference type="InterPro" id="IPR033479">
    <property type="entry name" value="dCache_1"/>
</dbReference>
<dbReference type="Pfam" id="PF00015">
    <property type="entry name" value="MCPsignal"/>
    <property type="match status" value="1"/>
</dbReference>
<evidence type="ECO:0000256" key="7">
    <source>
        <dbReference type="ARBA" id="ARBA00023136"/>
    </source>
</evidence>
<keyword evidence="2" id="KW-1003">Cell membrane</keyword>
<evidence type="ECO:0000256" key="6">
    <source>
        <dbReference type="ARBA" id="ARBA00022989"/>
    </source>
</evidence>
<keyword evidence="11" id="KW-0175">Coiled coil</keyword>
<proteinExistence type="inferred from homology"/>
<evidence type="ECO:0000259" key="16">
    <source>
        <dbReference type="PROSITE" id="PS50885"/>
    </source>
</evidence>
<feature type="domain" description="HAMP" evidence="16">
    <location>
        <begin position="298"/>
        <end position="351"/>
    </location>
</feature>
<comment type="similarity">
    <text evidence="9">Belongs to the methyl-accepting chemotaxis (MCP) protein family.</text>
</comment>
<evidence type="ECO:0000259" key="15">
    <source>
        <dbReference type="PROSITE" id="PS50192"/>
    </source>
</evidence>
<dbReference type="PROSITE" id="PS50111">
    <property type="entry name" value="CHEMOTAXIS_TRANSDUC_2"/>
    <property type="match status" value="1"/>
</dbReference>